<evidence type="ECO:0000313" key="2">
    <source>
        <dbReference type="Proteomes" id="UP000031643"/>
    </source>
</evidence>
<dbReference type="EMBL" id="AP014648">
    <property type="protein sequence ID" value="BAQ16096.1"/>
    <property type="molecule type" value="Genomic_DNA"/>
</dbReference>
<dbReference type="Proteomes" id="UP000031643">
    <property type="component" value="Chromosome"/>
</dbReference>
<dbReference type="KEGG" id="mcg:GL4_0633"/>
<organism evidence="1 2">
    <name type="scientific">Methyloceanibacter caenitepidi</name>
    <dbReference type="NCBI Taxonomy" id="1384459"/>
    <lineage>
        <taxon>Bacteria</taxon>
        <taxon>Pseudomonadati</taxon>
        <taxon>Pseudomonadota</taxon>
        <taxon>Alphaproteobacteria</taxon>
        <taxon>Hyphomicrobiales</taxon>
        <taxon>Hyphomicrobiaceae</taxon>
        <taxon>Methyloceanibacter</taxon>
    </lineage>
</organism>
<dbReference type="AlphaFoldDB" id="A0A0A8K016"/>
<dbReference type="HOGENOM" id="CLU_719259_0_0_5"/>
<accession>A0A0A8K016</accession>
<dbReference type="STRING" id="1384459.GL4_0633"/>
<name>A0A0A8K016_9HYPH</name>
<dbReference type="SUPFAM" id="SSF56300">
    <property type="entry name" value="Metallo-dependent phosphatases"/>
    <property type="match status" value="1"/>
</dbReference>
<proteinExistence type="predicted"/>
<sequence>MDPSTLRRWYKWGLEEGFTVDVPAPPAAEAVVAGEDTAASPETVRLLLAKRPHSLAELSKAAESSIGEVLNCVDELLDQGVNIHRRGDVYEIPKDVQPAFAKHGKLQYVSRPDNTFLFGASGDQHIGSKYARYDALDDLYDRFEAAGVDRVFNTGNWIDGDARFNKFDVEAHGLEAQCALLADRFPKRDGIETYAIWGDDHEGWYAQREGVDVGRYAEGVMTQAGREDWHDIGFMESHIELVNANTGATAILAVVHPGGGSAYALSYSIQKIVESYEGGEKPNVALYGHYHKLWAGLIRNVWVAQTGCTQDQTVFMRKKRLEAHVGGLICGLEQDPETGAILSFSPQIIRYFNEAWYAREGRANDRWSYTKPARMLPRSPSAIR</sequence>
<gene>
    <name evidence="1" type="ORF">GL4_0633</name>
</gene>
<evidence type="ECO:0008006" key="3">
    <source>
        <dbReference type="Google" id="ProtNLM"/>
    </source>
</evidence>
<reference evidence="1 2" key="1">
    <citation type="submission" date="2014-09" db="EMBL/GenBank/DDBJ databases">
        <title>Genome sequencing of Methyloceanibacter caenitepidi Gela4.</title>
        <authorList>
            <person name="Takeuchi M."/>
            <person name="Susumu S."/>
            <person name="Kamagata Y."/>
            <person name="Oshima K."/>
            <person name="Hattori M."/>
            <person name="Iwasaki W."/>
        </authorList>
    </citation>
    <scope>NUCLEOTIDE SEQUENCE [LARGE SCALE GENOMIC DNA]</scope>
    <source>
        <strain evidence="1 2">Gela4</strain>
    </source>
</reference>
<dbReference type="InterPro" id="IPR029052">
    <property type="entry name" value="Metallo-depent_PP-like"/>
</dbReference>
<keyword evidence="2" id="KW-1185">Reference proteome</keyword>
<evidence type="ECO:0000313" key="1">
    <source>
        <dbReference type="EMBL" id="BAQ16096.1"/>
    </source>
</evidence>
<protein>
    <recommendedName>
        <fullName evidence="3">Calcineurin-like phosphoesterase domain-containing protein</fullName>
    </recommendedName>
</protein>